<feature type="compositionally biased region" description="Low complexity" evidence="4">
    <location>
        <begin position="233"/>
        <end position="256"/>
    </location>
</feature>
<protein>
    <submittedName>
        <fullName evidence="7">Bgt-3817</fullName>
    </submittedName>
    <submittedName>
        <fullName evidence="6">Subunit of the SWI-SNF chromatin remodeling complex</fullName>
    </submittedName>
</protein>
<dbReference type="GO" id="GO:0016514">
    <property type="term" value="C:SWI/SNF complex"/>
    <property type="evidence" value="ECO:0007669"/>
    <property type="project" value="TreeGrafter"/>
</dbReference>
<reference evidence="6" key="2">
    <citation type="submission" date="2013-01" db="EMBL/GenBank/DDBJ databases">
        <title>The wheat powdery mildew genome reveals unique evolution of an obligate biotroph.</title>
        <authorList>
            <person name="Oberhaensli S."/>
            <person name="Wicker T."/>
            <person name="Keller B."/>
        </authorList>
    </citation>
    <scope>NUCLEOTIDE SEQUENCE</scope>
    <source>
        <strain evidence="6">96224</strain>
    </source>
</reference>
<evidence type="ECO:0000256" key="4">
    <source>
        <dbReference type="SAM" id="MobiDB-lite"/>
    </source>
</evidence>
<dbReference type="InterPro" id="IPR051232">
    <property type="entry name" value="ARID/SWI1_ChromRemod"/>
</dbReference>
<feature type="region of interest" description="Disordered" evidence="4">
    <location>
        <begin position="425"/>
        <end position="554"/>
    </location>
</feature>
<feature type="compositionally biased region" description="Polar residues" evidence="4">
    <location>
        <begin position="425"/>
        <end position="436"/>
    </location>
</feature>
<evidence type="ECO:0000313" key="8">
    <source>
        <dbReference type="Proteomes" id="UP000053110"/>
    </source>
</evidence>
<dbReference type="EMBL" id="KE375004">
    <property type="protein sequence ID" value="EPQ66195.1"/>
    <property type="molecule type" value="Genomic_DNA"/>
</dbReference>
<evidence type="ECO:0000256" key="1">
    <source>
        <dbReference type="ARBA" id="ARBA00023015"/>
    </source>
</evidence>
<feature type="domain" description="ARID" evidence="5">
    <location>
        <begin position="317"/>
        <end position="410"/>
    </location>
</feature>
<dbReference type="InterPro" id="IPR001606">
    <property type="entry name" value="ARID_dom"/>
</dbReference>
<feature type="compositionally biased region" description="Polar residues" evidence="4">
    <location>
        <begin position="184"/>
        <end position="218"/>
    </location>
</feature>
<proteinExistence type="predicted"/>
<dbReference type="Pfam" id="PF01388">
    <property type="entry name" value="ARID"/>
    <property type="match status" value="1"/>
</dbReference>
<evidence type="ECO:0000313" key="6">
    <source>
        <dbReference type="EMBL" id="EPQ66195.1"/>
    </source>
</evidence>
<feature type="compositionally biased region" description="Polar residues" evidence="4">
    <location>
        <begin position="494"/>
        <end position="518"/>
    </location>
</feature>
<keyword evidence="2" id="KW-0804">Transcription</keyword>
<dbReference type="Proteomes" id="UP000053110">
    <property type="component" value="Unassembled WGS sequence"/>
</dbReference>
<sequence>MSSPWMNKTAIQNHNGSASAFPSNSLDSNVFNNSAPYETPFDASSYANQLPLQQQRMPHGGIRNGSAGSYNQSQQYQTNSLVPSKRGREDNFGTSPQQTPGMLPHSRSHTPQQNAYSGYQANAQSSQHTPQQISYAHLQDAPGNATPSPIMSSQIRPAGIPQRVSTVSPHPYSPAAPQFPHLSPAQSDQGGSNQLDSAQQNNQYGSNPVFTQGFGQTFTPPPGQSPAPPPPHTMTTPHIPQSQPSQVYQQRQQGQTDQQRLIFQMQLQQQLQQRNMLAQRANLPSNPNVIAPQQMPAPNGQYSGARLSPAFPAARISPNPENFMKNLVSFMQGKKLSLEMNPMFGNRPVPLASLYYTVVKFGGYKRVTAINGWESVAAALQLHPTEHISAPQYLKGVYERNLVLFEEALTMNQQRQRFQMLQQNPNISVPQISPTKTKVAPPATMQDPLHSYTQQHQQSINQQIQQPQQQLPALATPIKQKQSLQPQQQQPPSTNGFSTLPPSKTQIQQANPQPYQHENQIKVLESTPPKKTMSISSPVSLVKPSNLETMSPETEKPAIVPLKPQKHKLPSEYKSKVVILDTYGGAELPTLARLGGDRMRFKPEVPLVGDMGTIDMHALTMSLQSGIHSEIRLALDSLVCLSVEPRIQLDLRACEDLLETLVDCAEVQVELLAGKSGEASDVMRINSYEDLVRQCRLEQKVLQDISVFGSREYELDRAAERLICITTILRNLSFYDTNHTQLTEKLVLRFFCTAIRYLGTRKLLLRTSSNTLDFMKDAVIFLSNLAQEIELSGKEEALYLLHFILAFAPYPPPNNANSSTIVFSPYDPAIHRYLPPAVDSLAKLLARDEPNRSLFKAIFAAEVTSIPPYNLLTRAFALAVSSVPDDRPDTTRAKLPPVIESRKPFLMQGILAAGILSNLAPGFEAGVAKSWLTSEDGFSHNLCRLIITLCLEVTPNAPHPRQAVITRSFDDDALLQIILGSIAVLHRLVEKSRNPQDPVSGKDFSQVLAKESLLAAMNTVQPRLQGVLKRLCVFAGLES</sequence>
<gene>
    <name evidence="6" type="ORF">BGT96224_3817</name>
    <name evidence="7" type="ORF">BGT96224V2_LOCUS2183</name>
</gene>
<feature type="region of interest" description="Disordered" evidence="4">
    <location>
        <begin position="162"/>
        <end position="256"/>
    </location>
</feature>
<dbReference type="InterPro" id="IPR036431">
    <property type="entry name" value="ARID_dom_sf"/>
</dbReference>
<reference evidence="7" key="3">
    <citation type="submission" date="2018-07" db="EMBL/GenBank/DDBJ databases">
        <authorList>
            <person name="Quirk P.G."/>
            <person name="Krulwich T.A."/>
        </authorList>
    </citation>
    <scope>NUCLEOTIDE SEQUENCE</scope>
    <source>
        <strain evidence="7">96224</strain>
    </source>
</reference>
<reference evidence="8" key="1">
    <citation type="journal article" date="2013" name="Nat. Genet.">
        <title>The wheat powdery mildew genome shows the unique evolution of an obligate biotroph.</title>
        <authorList>
            <person name="Wicker T."/>
            <person name="Oberhaensli S."/>
            <person name="Parlange F."/>
            <person name="Buchmann J.P."/>
            <person name="Shatalina M."/>
            <person name="Roffler S."/>
            <person name="Ben-David R."/>
            <person name="Dolezel J."/>
            <person name="Simkova H."/>
            <person name="Schulze-Lefert P."/>
            <person name="Spanu P.D."/>
            <person name="Bruggmann R."/>
            <person name="Amselem J."/>
            <person name="Quesneville H."/>
            <person name="Ver Loren van Themaat E."/>
            <person name="Paape T."/>
            <person name="Shimizu K.K."/>
            <person name="Keller B."/>
        </authorList>
    </citation>
    <scope>NUCLEOTIDE SEQUENCE [LARGE SCALE GENOMIC DNA]</scope>
    <source>
        <strain evidence="8">96224</strain>
    </source>
</reference>
<evidence type="ECO:0000259" key="5">
    <source>
        <dbReference type="PROSITE" id="PS51011"/>
    </source>
</evidence>
<evidence type="ECO:0000313" key="7">
    <source>
        <dbReference type="EMBL" id="SUZ09041.1"/>
    </source>
</evidence>
<name>A0A061HIU1_BLUGR</name>
<feature type="compositionally biased region" description="Polar residues" evidence="4">
    <location>
        <begin position="45"/>
        <end position="56"/>
    </location>
</feature>
<organism evidence="7">
    <name type="scientific">Blumeria graminis f. sp. tritici 96224</name>
    <dbReference type="NCBI Taxonomy" id="1268274"/>
    <lineage>
        <taxon>Eukaryota</taxon>
        <taxon>Fungi</taxon>
        <taxon>Dikarya</taxon>
        <taxon>Ascomycota</taxon>
        <taxon>Pezizomycotina</taxon>
        <taxon>Leotiomycetes</taxon>
        <taxon>Erysiphales</taxon>
        <taxon>Erysiphaceae</taxon>
        <taxon>Blumeria</taxon>
    </lineage>
</organism>
<keyword evidence="3" id="KW-0539">Nucleus</keyword>
<dbReference type="EMBL" id="UIGY01000037">
    <property type="protein sequence ID" value="SUZ09041.1"/>
    <property type="molecule type" value="Genomic_DNA"/>
</dbReference>
<dbReference type="AlphaFoldDB" id="A0A061HIU1"/>
<feature type="compositionally biased region" description="Low complexity" evidence="4">
    <location>
        <begin position="69"/>
        <end position="80"/>
    </location>
</feature>
<feature type="compositionally biased region" description="Polar residues" evidence="4">
    <location>
        <begin position="1"/>
        <end position="36"/>
    </location>
</feature>
<dbReference type="Gene3D" id="1.10.150.60">
    <property type="entry name" value="ARID DNA-binding domain"/>
    <property type="match status" value="1"/>
</dbReference>
<dbReference type="PROSITE" id="PS51011">
    <property type="entry name" value="ARID"/>
    <property type="match status" value="1"/>
</dbReference>
<feature type="compositionally biased region" description="Polar residues" evidence="4">
    <location>
        <begin position="109"/>
        <end position="133"/>
    </location>
</feature>
<dbReference type="GO" id="GO:0000976">
    <property type="term" value="F:transcription cis-regulatory region binding"/>
    <property type="evidence" value="ECO:0007669"/>
    <property type="project" value="TreeGrafter"/>
</dbReference>
<dbReference type="SUPFAM" id="SSF46774">
    <property type="entry name" value="ARID-like"/>
    <property type="match status" value="1"/>
</dbReference>
<feature type="compositionally biased region" description="Low complexity" evidence="4">
    <location>
        <begin position="479"/>
        <end position="493"/>
    </location>
</feature>
<dbReference type="PANTHER" id="PTHR13964:SF27">
    <property type="entry name" value="HAT-TRICK, ISOFORM D"/>
    <property type="match status" value="1"/>
</dbReference>
<keyword evidence="1" id="KW-0805">Transcription regulation</keyword>
<feature type="region of interest" description="Disordered" evidence="4">
    <location>
        <begin position="1"/>
        <end position="133"/>
    </location>
</feature>
<feature type="compositionally biased region" description="Pro residues" evidence="4">
    <location>
        <begin position="219"/>
        <end position="232"/>
    </location>
</feature>
<dbReference type="SMART" id="SM00501">
    <property type="entry name" value="BRIGHT"/>
    <property type="match status" value="1"/>
</dbReference>
<dbReference type="PANTHER" id="PTHR13964">
    <property type="entry name" value="RBP-RELATED"/>
    <property type="match status" value="1"/>
</dbReference>
<dbReference type="SMART" id="SM01014">
    <property type="entry name" value="ARID"/>
    <property type="match status" value="1"/>
</dbReference>
<accession>A0A061HIU1</accession>
<evidence type="ECO:0000256" key="3">
    <source>
        <dbReference type="ARBA" id="ARBA00023242"/>
    </source>
</evidence>
<evidence type="ECO:0000256" key="2">
    <source>
        <dbReference type="ARBA" id="ARBA00023163"/>
    </source>
</evidence>
<dbReference type="OrthoDB" id="1938591at2759"/>
<dbReference type="GO" id="GO:0006357">
    <property type="term" value="P:regulation of transcription by RNA polymerase II"/>
    <property type="evidence" value="ECO:0007669"/>
    <property type="project" value="TreeGrafter"/>
</dbReference>
<dbReference type="HOGENOM" id="CLU_008900_0_0_1"/>
<feature type="compositionally biased region" description="Low complexity" evidence="4">
    <location>
        <begin position="454"/>
        <end position="470"/>
    </location>
</feature>